<dbReference type="EMBL" id="CP033073">
    <property type="protein sequence ID" value="AYN40337.1"/>
    <property type="molecule type" value="Genomic_DNA"/>
</dbReference>
<evidence type="ECO:0000313" key="3">
    <source>
        <dbReference type="Proteomes" id="UP000268329"/>
    </source>
</evidence>
<dbReference type="Proteomes" id="UP000268329">
    <property type="component" value="Chromosome"/>
</dbReference>
<proteinExistence type="predicted"/>
<accession>A0A3G2JLA4</accession>
<keyword evidence="3" id="KW-1185">Reference proteome</keyword>
<dbReference type="InterPro" id="IPR026935">
    <property type="entry name" value="BtrH_N"/>
</dbReference>
<evidence type="ECO:0000259" key="1">
    <source>
        <dbReference type="Pfam" id="PF14399"/>
    </source>
</evidence>
<evidence type="ECO:0000313" key="2">
    <source>
        <dbReference type="EMBL" id="AYN40337.1"/>
    </source>
</evidence>
<reference evidence="2 3" key="1">
    <citation type="submission" date="2018-10" db="EMBL/GenBank/DDBJ databases">
        <title>The genome of Streptomyces dangxiongensis Z022.</title>
        <authorList>
            <person name="Zhang B."/>
        </authorList>
    </citation>
    <scope>NUCLEOTIDE SEQUENCE [LARGE SCALE GENOMIC DNA]</scope>
    <source>
        <strain evidence="2 3">Z022</strain>
    </source>
</reference>
<organism evidence="2 3">
    <name type="scientific">Streptomyces dangxiongensis</name>
    <dbReference type="NCBI Taxonomy" id="1442032"/>
    <lineage>
        <taxon>Bacteria</taxon>
        <taxon>Bacillati</taxon>
        <taxon>Actinomycetota</taxon>
        <taxon>Actinomycetes</taxon>
        <taxon>Kitasatosporales</taxon>
        <taxon>Streptomycetaceae</taxon>
        <taxon>Streptomyces</taxon>
    </lineage>
</organism>
<name>A0A3G2JLA4_9ACTN</name>
<dbReference type="KEGG" id="sdd:D9753_17085"/>
<gene>
    <name evidence="2" type="ORF">D9753_17085</name>
</gene>
<feature type="domain" description="Butirosin biosynthesis protein H N-terminal" evidence="1">
    <location>
        <begin position="71"/>
        <end position="162"/>
    </location>
</feature>
<dbReference type="Pfam" id="PF14399">
    <property type="entry name" value="BtrH_N"/>
    <property type="match status" value="1"/>
</dbReference>
<protein>
    <recommendedName>
        <fullName evidence="1">Butirosin biosynthesis protein H N-terminal domain-containing protein</fullName>
    </recommendedName>
</protein>
<dbReference type="OrthoDB" id="4188422at2"/>
<sequence>MACGSVRRGARRSLVGRPAEGCIFLVRPSGDDPDFTALDCIAATFGTITAWLGRDPAVLGDDWGYRERPLSGSEWPLEDVATRRRTAEDVLAGWYGLTSRQIVHDGPREVGRYLGERLGEGTPVIVFVDAFHLPYTAQYRQQHHCHRVVLRATADDGYEVVDRYRGSLHEGTLDSRTLLAAVSAPELADGHRGDPDWRHRTIVVTPLPGPVTAPAADRFRASIARTATAYAAGAGETGLLRRSARRLREAPEGFAAPTPVGMISISAWFGELASQRALNARFLRLAATVCGMPALHEAAVTADALARQWETIRNYFFLRIRKGAPAVIRTAEMLDDIADQEKSWNSRFLELLERP</sequence>
<dbReference type="AlphaFoldDB" id="A0A3G2JLA4"/>